<dbReference type="EMBL" id="BPLQ01002493">
    <property type="protein sequence ID" value="GIX93436.1"/>
    <property type="molecule type" value="Genomic_DNA"/>
</dbReference>
<gene>
    <name evidence="1" type="ORF">CDAR_476041</name>
</gene>
<dbReference type="AlphaFoldDB" id="A0AAV4P8R0"/>
<dbReference type="Proteomes" id="UP001054837">
    <property type="component" value="Unassembled WGS sequence"/>
</dbReference>
<sequence>MSKGSLELLAHHPIEKRLELIRNRYLAGGLSLHSSVAGTTKWKLETVYKQPRSPDMTLGLAWLAKAEGIKPQYLDGSIDRTLSAGSGSHGAKGWHRLSLKGRGRMQSLKSTWSQSFGRCLPLETRGSERNSPVIWN</sequence>
<comment type="caution">
    <text evidence="1">The sequence shown here is derived from an EMBL/GenBank/DDBJ whole genome shotgun (WGS) entry which is preliminary data.</text>
</comment>
<evidence type="ECO:0000313" key="2">
    <source>
        <dbReference type="Proteomes" id="UP001054837"/>
    </source>
</evidence>
<organism evidence="1 2">
    <name type="scientific">Caerostris darwini</name>
    <dbReference type="NCBI Taxonomy" id="1538125"/>
    <lineage>
        <taxon>Eukaryota</taxon>
        <taxon>Metazoa</taxon>
        <taxon>Ecdysozoa</taxon>
        <taxon>Arthropoda</taxon>
        <taxon>Chelicerata</taxon>
        <taxon>Arachnida</taxon>
        <taxon>Araneae</taxon>
        <taxon>Araneomorphae</taxon>
        <taxon>Entelegynae</taxon>
        <taxon>Araneoidea</taxon>
        <taxon>Araneidae</taxon>
        <taxon>Caerostris</taxon>
    </lineage>
</organism>
<keyword evidence="2" id="KW-1185">Reference proteome</keyword>
<name>A0AAV4P8R0_9ARAC</name>
<proteinExistence type="predicted"/>
<protein>
    <submittedName>
        <fullName evidence="1">Uncharacterized protein</fullName>
    </submittedName>
</protein>
<reference evidence="1 2" key="1">
    <citation type="submission" date="2021-06" db="EMBL/GenBank/DDBJ databases">
        <title>Caerostris darwini draft genome.</title>
        <authorList>
            <person name="Kono N."/>
            <person name="Arakawa K."/>
        </authorList>
    </citation>
    <scope>NUCLEOTIDE SEQUENCE [LARGE SCALE GENOMIC DNA]</scope>
</reference>
<accession>A0AAV4P8R0</accession>
<evidence type="ECO:0000313" key="1">
    <source>
        <dbReference type="EMBL" id="GIX93436.1"/>
    </source>
</evidence>